<dbReference type="CDD" id="cd22209">
    <property type="entry name" value="EMC10"/>
    <property type="match status" value="1"/>
</dbReference>
<evidence type="ECO:0000256" key="10">
    <source>
        <dbReference type="SAM" id="SignalP"/>
    </source>
</evidence>
<dbReference type="EMBL" id="CAXHTA020000005">
    <property type="protein sequence ID" value="CAL5221747.1"/>
    <property type="molecule type" value="Genomic_DNA"/>
</dbReference>
<comment type="caution">
    <text evidence="11">The sequence shown here is derived from an EMBL/GenBank/DDBJ whole genome shotgun (WGS) entry which is preliminary data.</text>
</comment>
<dbReference type="Pfam" id="PF21203">
    <property type="entry name" value="ECM10"/>
    <property type="match status" value="1"/>
</dbReference>
<dbReference type="PANTHER" id="PTHR21397:SF4">
    <property type="entry name" value="ER MEMBRANE PROTEIN COMPLEX SUBUNIT 10"/>
    <property type="match status" value="1"/>
</dbReference>
<evidence type="ECO:0000313" key="12">
    <source>
        <dbReference type="Proteomes" id="UP001497392"/>
    </source>
</evidence>
<comment type="subcellular location">
    <subcellularLocation>
        <location evidence="1">Endoplasmic reticulum membrane</location>
        <topology evidence="1">Single-pass type I membrane protein</topology>
    </subcellularLocation>
</comment>
<feature type="chain" id="PRO_5045434047" description="ER membrane protein complex subunit 10" evidence="10">
    <location>
        <begin position="22"/>
        <end position="250"/>
    </location>
</feature>
<gene>
    <name evidence="11" type="primary">g3997</name>
    <name evidence="11" type="ORF">VP750_LOCUS3406</name>
</gene>
<accession>A0ABP1FW37</accession>
<evidence type="ECO:0000256" key="1">
    <source>
        <dbReference type="ARBA" id="ARBA00004115"/>
    </source>
</evidence>
<dbReference type="PANTHER" id="PTHR21397">
    <property type="entry name" value="CHROMATIN COMPLEXES SUBUNIT BAP18-RELATED"/>
    <property type="match status" value="1"/>
</dbReference>
<keyword evidence="8" id="KW-0472">Membrane</keyword>
<keyword evidence="12" id="KW-1185">Reference proteome</keyword>
<evidence type="ECO:0000256" key="7">
    <source>
        <dbReference type="ARBA" id="ARBA00022989"/>
    </source>
</evidence>
<sequence>MGWGLRCALLWVSILAVVTNAEGSWQVEHAFGDDAFSPAGTLSESVQGLQLIRDVNRKGDSPLLQQLISRGGFYKIRVTGAESQPIHAAVPARCLQPGEKLNAVMTASGEIAGISYDLSGAACDPSSSDAGAAGVSLSAKVPVAVVKPVPAFTLRQQPKPLDGSKPGARSATTAAQKAAPAQGQPKSKTGKDEEEAEAEKPPDTRTWLQKNWIFIIPALLMLVNGFGGAQQRARANTGPAAQQPRPRQSR</sequence>
<evidence type="ECO:0000256" key="4">
    <source>
        <dbReference type="ARBA" id="ARBA00022692"/>
    </source>
</evidence>
<organism evidence="11 12">
    <name type="scientific">Coccomyxa viridis</name>
    <dbReference type="NCBI Taxonomy" id="1274662"/>
    <lineage>
        <taxon>Eukaryota</taxon>
        <taxon>Viridiplantae</taxon>
        <taxon>Chlorophyta</taxon>
        <taxon>core chlorophytes</taxon>
        <taxon>Trebouxiophyceae</taxon>
        <taxon>Trebouxiophyceae incertae sedis</taxon>
        <taxon>Coccomyxaceae</taxon>
        <taxon>Coccomyxa</taxon>
    </lineage>
</organism>
<evidence type="ECO:0000313" key="11">
    <source>
        <dbReference type="EMBL" id="CAL5221747.1"/>
    </source>
</evidence>
<evidence type="ECO:0000256" key="6">
    <source>
        <dbReference type="ARBA" id="ARBA00022824"/>
    </source>
</evidence>
<reference evidence="11 12" key="1">
    <citation type="submission" date="2024-06" db="EMBL/GenBank/DDBJ databases">
        <authorList>
            <person name="Kraege A."/>
            <person name="Thomma B."/>
        </authorList>
    </citation>
    <scope>NUCLEOTIDE SEQUENCE [LARGE SCALE GENOMIC DNA]</scope>
</reference>
<feature type="compositionally biased region" description="Low complexity" evidence="9">
    <location>
        <begin position="167"/>
        <end position="187"/>
    </location>
</feature>
<evidence type="ECO:0000256" key="2">
    <source>
        <dbReference type="ARBA" id="ARBA00007695"/>
    </source>
</evidence>
<evidence type="ECO:0000256" key="8">
    <source>
        <dbReference type="ARBA" id="ARBA00023136"/>
    </source>
</evidence>
<evidence type="ECO:0000256" key="9">
    <source>
        <dbReference type="SAM" id="MobiDB-lite"/>
    </source>
</evidence>
<feature type="signal peptide" evidence="10">
    <location>
        <begin position="1"/>
        <end position="21"/>
    </location>
</feature>
<evidence type="ECO:0000256" key="3">
    <source>
        <dbReference type="ARBA" id="ARBA00020105"/>
    </source>
</evidence>
<dbReference type="Proteomes" id="UP001497392">
    <property type="component" value="Unassembled WGS sequence"/>
</dbReference>
<feature type="region of interest" description="Disordered" evidence="9">
    <location>
        <begin position="229"/>
        <end position="250"/>
    </location>
</feature>
<keyword evidence="6" id="KW-0256">Endoplasmic reticulum</keyword>
<name>A0ABP1FW37_9CHLO</name>
<proteinExistence type="inferred from homology"/>
<evidence type="ECO:0000256" key="5">
    <source>
        <dbReference type="ARBA" id="ARBA00022729"/>
    </source>
</evidence>
<comment type="similarity">
    <text evidence="2">Belongs to the EMC10 family.</text>
</comment>
<protein>
    <recommendedName>
        <fullName evidence="3">ER membrane protein complex subunit 10</fullName>
    </recommendedName>
</protein>
<feature type="region of interest" description="Disordered" evidence="9">
    <location>
        <begin position="155"/>
        <end position="204"/>
    </location>
</feature>
<keyword evidence="7" id="KW-1133">Transmembrane helix</keyword>
<keyword evidence="5 10" id="KW-0732">Signal</keyword>
<keyword evidence="4" id="KW-0812">Transmembrane</keyword>